<feature type="non-terminal residue" evidence="1">
    <location>
        <position position="53"/>
    </location>
</feature>
<dbReference type="Proteomes" id="UP000053989">
    <property type="component" value="Unassembled WGS sequence"/>
</dbReference>
<gene>
    <name evidence="1" type="ORF">SCLCIDRAFT_1209823</name>
</gene>
<name>A0A0C3EHH3_9AGAM</name>
<reference evidence="1 2" key="1">
    <citation type="submission" date="2014-04" db="EMBL/GenBank/DDBJ databases">
        <authorList>
            <consortium name="DOE Joint Genome Institute"/>
            <person name="Kuo A."/>
            <person name="Kohler A."/>
            <person name="Nagy L.G."/>
            <person name="Floudas D."/>
            <person name="Copeland A."/>
            <person name="Barry K.W."/>
            <person name="Cichocki N."/>
            <person name="Veneault-Fourrey C."/>
            <person name="LaButti K."/>
            <person name="Lindquist E.A."/>
            <person name="Lipzen A."/>
            <person name="Lundell T."/>
            <person name="Morin E."/>
            <person name="Murat C."/>
            <person name="Sun H."/>
            <person name="Tunlid A."/>
            <person name="Henrissat B."/>
            <person name="Grigoriev I.V."/>
            <person name="Hibbett D.S."/>
            <person name="Martin F."/>
            <person name="Nordberg H.P."/>
            <person name="Cantor M.N."/>
            <person name="Hua S.X."/>
        </authorList>
    </citation>
    <scope>NUCLEOTIDE SEQUENCE [LARGE SCALE GENOMIC DNA]</scope>
    <source>
        <strain evidence="1 2">Foug A</strain>
    </source>
</reference>
<proteinExistence type="predicted"/>
<evidence type="ECO:0000313" key="1">
    <source>
        <dbReference type="EMBL" id="KIM67714.1"/>
    </source>
</evidence>
<protein>
    <submittedName>
        <fullName evidence="1">Uncharacterized protein</fullName>
    </submittedName>
</protein>
<reference evidence="2" key="2">
    <citation type="submission" date="2015-01" db="EMBL/GenBank/DDBJ databases">
        <title>Evolutionary Origins and Diversification of the Mycorrhizal Mutualists.</title>
        <authorList>
            <consortium name="DOE Joint Genome Institute"/>
            <consortium name="Mycorrhizal Genomics Consortium"/>
            <person name="Kohler A."/>
            <person name="Kuo A."/>
            <person name="Nagy L.G."/>
            <person name="Floudas D."/>
            <person name="Copeland A."/>
            <person name="Barry K.W."/>
            <person name="Cichocki N."/>
            <person name="Veneault-Fourrey C."/>
            <person name="LaButti K."/>
            <person name="Lindquist E.A."/>
            <person name="Lipzen A."/>
            <person name="Lundell T."/>
            <person name="Morin E."/>
            <person name="Murat C."/>
            <person name="Riley R."/>
            <person name="Ohm R."/>
            <person name="Sun H."/>
            <person name="Tunlid A."/>
            <person name="Henrissat B."/>
            <person name="Grigoriev I.V."/>
            <person name="Hibbett D.S."/>
            <person name="Martin F."/>
        </authorList>
    </citation>
    <scope>NUCLEOTIDE SEQUENCE [LARGE SCALE GENOMIC DNA]</scope>
    <source>
        <strain evidence="2">Foug A</strain>
    </source>
</reference>
<evidence type="ECO:0000313" key="2">
    <source>
        <dbReference type="Proteomes" id="UP000053989"/>
    </source>
</evidence>
<keyword evidence="2" id="KW-1185">Reference proteome</keyword>
<accession>A0A0C3EHH3</accession>
<organism evidence="1 2">
    <name type="scientific">Scleroderma citrinum Foug A</name>
    <dbReference type="NCBI Taxonomy" id="1036808"/>
    <lineage>
        <taxon>Eukaryota</taxon>
        <taxon>Fungi</taxon>
        <taxon>Dikarya</taxon>
        <taxon>Basidiomycota</taxon>
        <taxon>Agaricomycotina</taxon>
        <taxon>Agaricomycetes</taxon>
        <taxon>Agaricomycetidae</taxon>
        <taxon>Boletales</taxon>
        <taxon>Sclerodermatineae</taxon>
        <taxon>Sclerodermataceae</taxon>
        <taxon>Scleroderma</taxon>
    </lineage>
</organism>
<dbReference type="EMBL" id="KN822011">
    <property type="protein sequence ID" value="KIM67714.1"/>
    <property type="molecule type" value="Genomic_DNA"/>
</dbReference>
<dbReference type="HOGENOM" id="CLU_3074496_0_0_1"/>
<dbReference type="AlphaFoldDB" id="A0A0C3EHH3"/>
<sequence>MPKATCTCLQIFRRVSSVTQPHHLCYGEEHDCTQGESGVMRKTSIEVTSILTL</sequence>
<dbReference type="InParanoid" id="A0A0C3EHH3"/>